<name>A0A0G3HFC3_9CORY</name>
<reference evidence="8" key="2">
    <citation type="submission" date="2015-05" db="EMBL/GenBank/DDBJ databases">
        <title>Complete genome sequence of Corynebacterium uterequi DSM 45634, isolated from the uterus of a maiden mare.</title>
        <authorList>
            <person name="Ruckert C."/>
            <person name="Albersmeier A."/>
            <person name="Winkler A."/>
            <person name="Tauch A."/>
        </authorList>
    </citation>
    <scope>NUCLEOTIDE SEQUENCE [LARGE SCALE GENOMIC DNA]</scope>
    <source>
        <strain evidence="8">DSM 45634</strain>
    </source>
</reference>
<dbReference type="SUPFAM" id="SSF53807">
    <property type="entry name" value="Helical backbone' metal receptor"/>
    <property type="match status" value="1"/>
</dbReference>
<dbReference type="AlphaFoldDB" id="A0A0G3HFC3"/>
<dbReference type="InterPro" id="IPR002491">
    <property type="entry name" value="ABC_transptr_periplasmic_BD"/>
</dbReference>
<gene>
    <name evidence="7" type="ORF">CUTER_03005</name>
</gene>
<dbReference type="PROSITE" id="PS50983">
    <property type="entry name" value="FE_B12_PBP"/>
    <property type="match status" value="1"/>
</dbReference>
<accession>A0A0G3HFC3</accession>
<dbReference type="PROSITE" id="PS51257">
    <property type="entry name" value="PROKAR_LIPOPROTEIN"/>
    <property type="match status" value="1"/>
</dbReference>
<keyword evidence="3" id="KW-0813">Transport</keyword>
<evidence type="ECO:0000256" key="5">
    <source>
        <dbReference type="SAM" id="SignalP"/>
    </source>
</evidence>
<feature type="chain" id="PRO_5039251815" evidence="5">
    <location>
        <begin position="22"/>
        <end position="345"/>
    </location>
</feature>
<dbReference type="PATRIC" id="fig|1072256.5.peg.596"/>
<dbReference type="Gene3D" id="3.40.50.1980">
    <property type="entry name" value="Nitrogenase molybdenum iron protein domain"/>
    <property type="match status" value="2"/>
</dbReference>
<evidence type="ECO:0000256" key="2">
    <source>
        <dbReference type="ARBA" id="ARBA00008814"/>
    </source>
</evidence>
<dbReference type="PANTHER" id="PTHR30532:SF28">
    <property type="entry name" value="PETROBACTIN-BINDING PROTEIN YCLQ"/>
    <property type="match status" value="1"/>
</dbReference>
<dbReference type="RefSeq" id="WP_047259170.1">
    <property type="nucleotide sequence ID" value="NZ_CP011546.1"/>
</dbReference>
<feature type="signal peptide" evidence="5">
    <location>
        <begin position="1"/>
        <end position="21"/>
    </location>
</feature>
<dbReference type="EMBL" id="CP011546">
    <property type="protein sequence ID" value="AKK10613.1"/>
    <property type="molecule type" value="Genomic_DNA"/>
</dbReference>
<dbReference type="GO" id="GO:1901678">
    <property type="term" value="P:iron coordination entity transport"/>
    <property type="evidence" value="ECO:0007669"/>
    <property type="project" value="UniProtKB-ARBA"/>
</dbReference>
<evidence type="ECO:0000256" key="3">
    <source>
        <dbReference type="ARBA" id="ARBA00022448"/>
    </source>
</evidence>
<comment type="similarity">
    <text evidence="2">Belongs to the bacterial solute-binding protein 8 family.</text>
</comment>
<keyword evidence="8" id="KW-1185">Reference proteome</keyword>
<dbReference type="Pfam" id="PF01497">
    <property type="entry name" value="Peripla_BP_2"/>
    <property type="match status" value="1"/>
</dbReference>
<keyword evidence="4 5" id="KW-0732">Signal</keyword>
<proteinExistence type="inferred from homology"/>
<sequence>MVNMKRAVIALLAATSLGLTACQGTADQAGDATSSATSAASEAASDAKDTAAGTIEVEDNHGVQTVPADPKAVVALDNRSFEILADWGVELVAAPKKLIPPTIEEYKTDDSIVDLGNHREPDLEALAAAQPDLIVSGQRFQKYYEDLGKLAPEAAIVEFEPKKGEPLDEELRRHAEGLGKVFGKEAEAEKLIADFDAALERAKAAYNGEDTVMAVNVSGGDIGFIAPSVGRTYGPLFDLLGLKPALEVPEGSSNHKGDDISVETIAESNPTWLLVLDRDAGTSKATEAGFKNAEQVLKEAEALANVTAVKEGNVYIAPSDTYTNESIITYTEILNAIADQFEAAK</sequence>
<dbReference type="GO" id="GO:0030288">
    <property type="term" value="C:outer membrane-bounded periplasmic space"/>
    <property type="evidence" value="ECO:0007669"/>
    <property type="project" value="TreeGrafter"/>
</dbReference>
<dbReference type="STRING" id="1072256.CUTER_03005"/>
<evidence type="ECO:0000259" key="6">
    <source>
        <dbReference type="PROSITE" id="PS50983"/>
    </source>
</evidence>
<dbReference type="InterPro" id="IPR051313">
    <property type="entry name" value="Bact_iron-sidero_bind"/>
</dbReference>
<reference evidence="7 8" key="1">
    <citation type="journal article" date="2015" name="Genome Announc.">
        <title>Virulence Factor Genes Detected in the Complete Genome Sequence of Corynebacterium uterequi DSM 45634, Isolated from the Uterus of a Maiden Mare.</title>
        <authorList>
            <person name="Ruckert C."/>
            <person name="Kriete M."/>
            <person name="Jaenicke S."/>
            <person name="Winkler A."/>
            <person name="Tauch A."/>
        </authorList>
    </citation>
    <scope>NUCLEOTIDE SEQUENCE [LARGE SCALE GENOMIC DNA]</scope>
    <source>
        <strain evidence="7 8">DSM 45634</strain>
    </source>
</reference>
<feature type="domain" description="Fe/B12 periplasmic-binding" evidence="6">
    <location>
        <begin position="72"/>
        <end position="345"/>
    </location>
</feature>
<evidence type="ECO:0000313" key="8">
    <source>
        <dbReference type="Proteomes" id="UP000035548"/>
    </source>
</evidence>
<evidence type="ECO:0000256" key="1">
    <source>
        <dbReference type="ARBA" id="ARBA00004196"/>
    </source>
</evidence>
<protein>
    <submittedName>
        <fullName evidence="7">ABC-type enterochelin transport system, periplasmic component</fullName>
    </submittedName>
</protein>
<comment type="subcellular location">
    <subcellularLocation>
        <location evidence="1">Cell envelope</location>
    </subcellularLocation>
</comment>
<organism evidence="7 8">
    <name type="scientific">Corynebacterium uterequi</name>
    <dbReference type="NCBI Taxonomy" id="1072256"/>
    <lineage>
        <taxon>Bacteria</taxon>
        <taxon>Bacillati</taxon>
        <taxon>Actinomycetota</taxon>
        <taxon>Actinomycetes</taxon>
        <taxon>Mycobacteriales</taxon>
        <taxon>Corynebacteriaceae</taxon>
        <taxon>Corynebacterium</taxon>
    </lineage>
</organism>
<evidence type="ECO:0000313" key="7">
    <source>
        <dbReference type="EMBL" id="AKK10613.1"/>
    </source>
</evidence>
<evidence type="ECO:0000256" key="4">
    <source>
        <dbReference type="ARBA" id="ARBA00022729"/>
    </source>
</evidence>
<dbReference type="KEGG" id="cut:CUTER_03005"/>
<dbReference type="PANTHER" id="PTHR30532">
    <property type="entry name" value="IRON III DICITRATE-BINDING PERIPLASMIC PROTEIN"/>
    <property type="match status" value="1"/>
</dbReference>
<dbReference type="Proteomes" id="UP000035548">
    <property type="component" value="Chromosome"/>
</dbReference>
<dbReference type="OrthoDB" id="63946at2"/>